<keyword evidence="9 12" id="KW-1133">Transmembrane helix</keyword>
<keyword evidence="8 12" id="KW-0256">Endoplasmic reticulum</keyword>
<evidence type="ECO:0000256" key="3">
    <source>
        <dbReference type="ARBA" id="ARBA00012645"/>
    </source>
</evidence>
<evidence type="ECO:0000259" key="13">
    <source>
        <dbReference type="Pfam" id="PF00534"/>
    </source>
</evidence>
<dbReference type="STRING" id="1230905.A0A1G4JKL4"/>
<evidence type="ECO:0000256" key="8">
    <source>
        <dbReference type="ARBA" id="ARBA00022824"/>
    </source>
</evidence>
<dbReference type="InterPro" id="IPR001296">
    <property type="entry name" value="Glyco_trans_1"/>
</dbReference>
<evidence type="ECO:0000256" key="7">
    <source>
        <dbReference type="ARBA" id="ARBA00022692"/>
    </source>
</evidence>
<keyword evidence="6 12" id="KW-0808">Transferase</keyword>
<dbReference type="PANTHER" id="PTHR45919:SF1">
    <property type="entry name" value="GDP-MAN:MAN(3)GLCNAC(2)-PP-DOL ALPHA-1,2-MANNOSYLTRANSFERASE"/>
    <property type="match status" value="1"/>
</dbReference>
<gene>
    <name evidence="15" type="ORF">LAMI_0E04368G</name>
</gene>
<dbReference type="Proteomes" id="UP000191024">
    <property type="component" value="Chromosome E"/>
</dbReference>
<organism evidence="15 16">
    <name type="scientific">Lachancea mirantina</name>
    <dbReference type="NCBI Taxonomy" id="1230905"/>
    <lineage>
        <taxon>Eukaryota</taxon>
        <taxon>Fungi</taxon>
        <taxon>Dikarya</taxon>
        <taxon>Ascomycota</taxon>
        <taxon>Saccharomycotina</taxon>
        <taxon>Saccharomycetes</taxon>
        <taxon>Saccharomycetales</taxon>
        <taxon>Saccharomycetaceae</taxon>
        <taxon>Lachancea</taxon>
    </lineage>
</organism>
<evidence type="ECO:0000256" key="4">
    <source>
        <dbReference type="ARBA" id="ARBA00022018"/>
    </source>
</evidence>
<name>A0A1G4JKL4_9SACH</name>
<reference evidence="15 16" key="1">
    <citation type="submission" date="2016-03" db="EMBL/GenBank/DDBJ databases">
        <authorList>
            <person name="Devillers H."/>
        </authorList>
    </citation>
    <scope>NUCLEOTIDE SEQUENCE [LARGE SCALE GENOMIC DNA]</scope>
    <source>
        <strain evidence="15">CBS 11717</strain>
    </source>
</reference>
<feature type="domain" description="ALG11 mannosyltransferase N-terminal" evidence="14">
    <location>
        <begin position="170"/>
        <end position="369"/>
    </location>
</feature>
<keyword evidence="10 12" id="KW-0472">Membrane</keyword>
<dbReference type="SUPFAM" id="SSF53756">
    <property type="entry name" value="UDP-Glycosyltransferase/glycogen phosphorylase"/>
    <property type="match status" value="1"/>
</dbReference>
<evidence type="ECO:0000256" key="6">
    <source>
        <dbReference type="ARBA" id="ARBA00022679"/>
    </source>
</evidence>
<evidence type="ECO:0000256" key="5">
    <source>
        <dbReference type="ARBA" id="ARBA00022676"/>
    </source>
</evidence>
<accession>A0A1G4JKL4</accession>
<evidence type="ECO:0000313" key="16">
    <source>
        <dbReference type="Proteomes" id="UP000191024"/>
    </source>
</evidence>
<keyword evidence="7 12" id="KW-0812">Transmembrane</keyword>
<keyword evidence="16" id="KW-1185">Reference proteome</keyword>
<sequence length="631" mass="72298">MGVKLITKIRSRGWFLSVRIVHNETRLTIDVSARRRRKGWLVTRGKQSKMQLSASTFFVTAIVIVSYSIVFQKVVFRILPQFLTTPPSRWRKRVNDALIRGSSDHTKTPVLDFGWKTGSVRRNMILASFSPGAYGNKRFGSGINVGVADRKERKEFVNRMVPGMRSYKRTIFGFFHPYCNAGGGGEKVLWKAVETTLAKNPQNVIVIYTGDLDASEEEITTNVARRFGYTLDKSRIVFIYLKTRHLVDAKTWPRLTLLGQAFGSVVLALEALYRLCPDVWCDTMGYPFAYPFVHWCAHIPVVTYTHYPIISSDMLQKLRLSPKFTSSIKLLSKYCYWRVFMLLYTFCGSYVDLAMTNSSWTNNHIKQIWPKSSPHIVYPPCSTEKLVFENQVNTWSRKNQALVLAQFRPEKRHELILTSFSSFLLSISPKKLADVPKLVFIGSTRGEQDRLYVEHLKHLAFDELGIPEKLVEFITDCEYDVLKNYLRESSYGINAMWNEHFGIAVVEYVASGLIPIVHASAGPLLDIVVPWNSDKGIQENSENASNRTGFFFKDASDPDYRKDMDKKYSTLDSTFATIVDLSDTEKINISNRGKQCVLDKFSDINFDRTWNENLANIETLEIKYAEGRHDI</sequence>
<dbReference type="GO" id="GO:0006487">
    <property type="term" value="P:protein N-linked glycosylation"/>
    <property type="evidence" value="ECO:0007669"/>
    <property type="project" value="TreeGrafter"/>
</dbReference>
<evidence type="ECO:0000256" key="1">
    <source>
        <dbReference type="ARBA" id="ARBA00004389"/>
    </source>
</evidence>
<evidence type="ECO:0000256" key="11">
    <source>
        <dbReference type="ARBA" id="ARBA00045065"/>
    </source>
</evidence>
<feature type="transmembrane region" description="Helical" evidence="12">
    <location>
        <begin position="52"/>
        <end position="71"/>
    </location>
</feature>
<proteinExistence type="inferred from homology"/>
<evidence type="ECO:0000256" key="9">
    <source>
        <dbReference type="ARBA" id="ARBA00022989"/>
    </source>
</evidence>
<dbReference type="PANTHER" id="PTHR45919">
    <property type="entry name" value="GDP-MAN:MAN(3)GLCNAC(2)-PP-DOL ALPHA-1,2-MANNOSYLTRANSFERASE"/>
    <property type="match status" value="1"/>
</dbReference>
<evidence type="ECO:0000259" key="14">
    <source>
        <dbReference type="Pfam" id="PF15924"/>
    </source>
</evidence>
<evidence type="ECO:0000256" key="10">
    <source>
        <dbReference type="ARBA" id="ARBA00023136"/>
    </source>
</evidence>
<dbReference type="UniPathway" id="UPA00378"/>
<evidence type="ECO:0000256" key="12">
    <source>
        <dbReference type="RuleBase" id="RU367051"/>
    </source>
</evidence>
<comment type="similarity">
    <text evidence="12">Belongs to the glycosyltransferase group 1 family. Glycosyltransferase 4 subfamily.</text>
</comment>
<dbReference type="EC" id="2.4.1.131" evidence="3 12"/>
<dbReference type="GO" id="GO:0005789">
    <property type="term" value="C:endoplasmic reticulum membrane"/>
    <property type="evidence" value="ECO:0007669"/>
    <property type="project" value="UniProtKB-SubCell"/>
</dbReference>
<dbReference type="OrthoDB" id="2276068at2759"/>
<evidence type="ECO:0000313" key="15">
    <source>
        <dbReference type="EMBL" id="SCU91000.1"/>
    </source>
</evidence>
<evidence type="ECO:0000256" key="2">
    <source>
        <dbReference type="ARBA" id="ARBA00004922"/>
    </source>
</evidence>
<dbReference type="CDD" id="cd03806">
    <property type="entry name" value="GT4_ALG11-like"/>
    <property type="match status" value="1"/>
</dbReference>
<dbReference type="EMBL" id="LT598465">
    <property type="protein sequence ID" value="SCU91000.1"/>
    <property type="molecule type" value="Genomic_DNA"/>
</dbReference>
<comment type="subcellular location">
    <subcellularLocation>
        <location evidence="1">Endoplasmic reticulum membrane</location>
        <topology evidence="1">Single-pass membrane protein</topology>
    </subcellularLocation>
</comment>
<dbReference type="AlphaFoldDB" id="A0A1G4JKL4"/>
<keyword evidence="5 12" id="KW-0328">Glycosyltransferase</keyword>
<dbReference type="Pfam" id="PF15924">
    <property type="entry name" value="ALG11_N"/>
    <property type="match status" value="1"/>
</dbReference>
<protein>
    <recommendedName>
        <fullName evidence="4 12">GDP-Man:Man(3)GlcNAc(2)-PP-Dol alpha-1,2-mannosyltransferase</fullName>
        <ecNumber evidence="3 12">2.4.1.131</ecNumber>
    </recommendedName>
</protein>
<comment type="pathway">
    <text evidence="2 12">Protein modification; protein glycosylation.</text>
</comment>
<dbReference type="GO" id="GO:0004377">
    <property type="term" value="F:GDP-Man:Man(3)GlcNAc(2)-PP-Dol alpha-1,2-mannosyltransferase activity"/>
    <property type="evidence" value="ECO:0007669"/>
    <property type="project" value="UniProtKB-UniRule"/>
</dbReference>
<dbReference type="InterPro" id="IPR031814">
    <property type="entry name" value="ALG11_N"/>
</dbReference>
<dbReference type="InterPro" id="IPR038013">
    <property type="entry name" value="ALG11"/>
</dbReference>
<dbReference type="Pfam" id="PF00534">
    <property type="entry name" value="Glycos_transf_1"/>
    <property type="match status" value="1"/>
</dbReference>
<comment type="function">
    <text evidence="12">GDP-Man:Man(3)GlcNAc(2)-PP-Dol alpha-1,2-mannosyltransferase that operates in the biosynthetic pathway of dolichol-linked oligosaccharides, the glycan precursors employed in protein asparagine (N)-glycosylation. The assembly of dolichol-linked oligosaccharides begins on the cytosolic side of the endoplasmic reticulum membrane and finishes in its lumen. The sequential addition of sugars to dolichol pyrophosphate produces dolichol-linked oligosaccharides containing fourteen sugars, including two GlcNAcs, nine mannoses and three glucoses. Once assembled, the oligosaccharide is transferred from the lipid to nascent proteins by oligosaccharyltransferases. Catalyzes, on the cytoplasmic face of the endoplasmic reticulum, the addition of the fourth and fifth mannose residues to the dolichol-linked oligosaccharide chain, to produce Man(5)GlcNAc(2)-PP-dolichol core oligosaccharide.</text>
</comment>
<feature type="domain" description="Glycosyl transferase family 1" evidence="13">
    <location>
        <begin position="396"/>
        <end position="535"/>
    </location>
</feature>
<dbReference type="Gene3D" id="3.40.50.2000">
    <property type="entry name" value="Glycogen Phosphorylase B"/>
    <property type="match status" value="1"/>
</dbReference>
<comment type="catalytic activity">
    <reaction evidence="11 12">
        <text>an alpha-D-Man-(1-&gt;3)-[alpha-D-Man-(1-&gt;6)]-beta-D-Man-(1-&gt;4)-beta-D-GlcNAc-(1-&gt;4)-alpha-D-GlcNAc-diphospho-di-trans,poly-cis-dolichol + 2 GDP-alpha-D-mannose = an alpha-D-Man-(1-&gt;2)-alpha-D-Man-(1-&gt;2)-alpha-D-Man-(1-&gt;3)-[alpha-D-Man-(1-&gt;6)]-beta-D-Man-(1-&gt;4)-beta-D-GlcNAc-(1-&gt;4)-alpha-D-GlcNAc-diphospho-di-trans,poly-cis-dolichol + 2 GDP + 2 H(+)</text>
        <dbReference type="Rhea" id="RHEA:29523"/>
        <dbReference type="Rhea" id="RHEA-COMP:19515"/>
        <dbReference type="Rhea" id="RHEA-COMP:19516"/>
        <dbReference type="ChEBI" id="CHEBI:15378"/>
        <dbReference type="ChEBI" id="CHEBI:57527"/>
        <dbReference type="ChEBI" id="CHEBI:58189"/>
        <dbReference type="ChEBI" id="CHEBI:132511"/>
        <dbReference type="ChEBI" id="CHEBI:132515"/>
        <dbReference type="EC" id="2.4.1.131"/>
    </reaction>
    <physiologicalReaction direction="left-to-right" evidence="11 12">
        <dbReference type="Rhea" id="RHEA:29524"/>
    </physiologicalReaction>
</comment>